<dbReference type="GO" id="GO:0019265">
    <property type="term" value="P:glycine biosynthetic process, by transamination of glyoxylate"/>
    <property type="evidence" value="ECO:0007669"/>
    <property type="project" value="TreeGrafter"/>
</dbReference>
<reference key="1">
    <citation type="submission" date="2010-11" db="EMBL/GenBank/DDBJ databases">
        <title>The complete genome of Leadbetterella byssophila DSM 17132.</title>
        <authorList>
            <consortium name="US DOE Joint Genome Institute (JGI-PGF)"/>
            <person name="Lucas S."/>
            <person name="Copeland A."/>
            <person name="Lapidus A."/>
            <person name="Glavina del Rio T."/>
            <person name="Dalin E."/>
            <person name="Tice H."/>
            <person name="Bruce D."/>
            <person name="Goodwin L."/>
            <person name="Pitluck S."/>
            <person name="Kyrpides N."/>
            <person name="Mavromatis K."/>
            <person name="Ivanova N."/>
            <person name="Teshima H."/>
            <person name="Brettin T."/>
            <person name="Detter J.C."/>
            <person name="Han C."/>
            <person name="Tapia R."/>
            <person name="Land M."/>
            <person name="Hauser L."/>
            <person name="Markowitz V."/>
            <person name="Cheng J.-F."/>
            <person name="Hugenholtz P."/>
            <person name="Woyke T."/>
            <person name="Wu D."/>
            <person name="Tindall B."/>
            <person name="Pomrenke H.G."/>
            <person name="Brambilla E."/>
            <person name="Klenk H.-P."/>
            <person name="Eisen J.A."/>
        </authorList>
    </citation>
    <scope>NUCLEOTIDE SEQUENCE [LARGE SCALE GENOMIC DNA]</scope>
    <source>
        <strain>DSM 17132</strain>
    </source>
</reference>
<dbReference type="Gene3D" id="3.90.1150.10">
    <property type="entry name" value="Aspartate Aminotransferase, domain 1"/>
    <property type="match status" value="1"/>
</dbReference>
<dbReference type="InterPro" id="IPR015421">
    <property type="entry name" value="PyrdxlP-dep_Trfase_major"/>
</dbReference>
<dbReference type="Gene3D" id="3.40.640.10">
    <property type="entry name" value="Type I PLP-dependent aspartate aminotransferase-like (Major domain)"/>
    <property type="match status" value="1"/>
</dbReference>
<comment type="cofactor">
    <cofactor evidence="1">
        <name>pyridoxal 5'-phosphate</name>
        <dbReference type="ChEBI" id="CHEBI:597326"/>
    </cofactor>
</comment>
<dbReference type="Pfam" id="PF00266">
    <property type="entry name" value="Aminotran_5"/>
    <property type="match status" value="1"/>
</dbReference>
<evidence type="ECO:0000313" key="7">
    <source>
        <dbReference type="Proteomes" id="UP000007435"/>
    </source>
</evidence>
<dbReference type="InterPro" id="IPR015424">
    <property type="entry name" value="PyrdxlP-dep_Trfase"/>
</dbReference>
<feature type="domain" description="Aminotransferase class V" evidence="5">
    <location>
        <begin position="141"/>
        <end position="302"/>
    </location>
</feature>
<dbReference type="Proteomes" id="UP000007435">
    <property type="component" value="Chromosome"/>
</dbReference>
<keyword evidence="7" id="KW-1185">Reference proteome</keyword>
<dbReference type="GO" id="GO:0004760">
    <property type="term" value="F:L-serine-pyruvate transaminase activity"/>
    <property type="evidence" value="ECO:0007669"/>
    <property type="project" value="TreeGrafter"/>
</dbReference>
<name>E4RYN3_LEAB4</name>
<dbReference type="AlphaFoldDB" id="E4RYN3"/>
<dbReference type="SUPFAM" id="SSF53383">
    <property type="entry name" value="PLP-dependent transferases"/>
    <property type="match status" value="1"/>
</dbReference>
<sequence>MINFYPGPSKIYSEVPQYAQEAFELGILERNHRSEQGMELIGSCILELKRHLEIPSDYSVYFVSSATEAWEICAQSLLVEPTFVYNGAFGKKWMEYSKGILPDSHSLSFEPNEFPMFPTHGDVCVVANETSNGTHIPCIPQEREGLIVMDVVSSLGGRAYEMSKVDVWIASVQKCFGLPSGMGLLILSPKARMRAKEKGERLHYNSVLFLEENFSKHQTPYTPNLLGIYLLKRVLEGLEGKKIIHSRLEQRAQQLYNELREYYAPLIENPDLRSTTVLVFKCDHPRELSHFLEKNGVLIGKGYGEWKENTFRIANFPAIPDLHYKELSRLLSIFVKT</sequence>
<evidence type="ECO:0000259" key="5">
    <source>
        <dbReference type="Pfam" id="PF00266"/>
    </source>
</evidence>
<dbReference type="InterPro" id="IPR000192">
    <property type="entry name" value="Aminotrans_V_dom"/>
</dbReference>
<gene>
    <name evidence="6" type="ordered locus">Lbys_0633</name>
</gene>
<dbReference type="InterPro" id="IPR015422">
    <property type="entry name" value="PyrdxlP-dep_Trfase_small"/>
</dbReference>
<protein>
    <submittedName>
        <fullName evidence="6">Aminotransferase class V</fullName>
    </submittedName>
</protein>
<evidence type="ECO:0000256" key="4">
    <source>
        <dbReference type="ARBA" id="ARBA00022898"/>
    </source>
</evidence>
<keyword evidence="3" id="KW-0808">Transferase</keyword>
<organism evidence="6 7">
    <name type="scientific">Leadbetterella byssophila (strain DSM 17132 / JCM 16389 / KACC 11308 / NBRC 106382 / 4M15)</name>
    <dbReference type="NCBI Taxonomy" id="649349"/>
    <lineage>
        <taxon>Bacteria</taxon>
        <taxon>Pseudomonadati</taxon>
        <taxon>Bacteroidota</taxon>
        <taxon>Cytophagia</taxon>
        <taxon>Cytophagales</taxon>
        <taxon>Leadbetterellaceae</taxon>
        <taxon>Leadbetterella</taxon>
    </lineage>
</organism>
<reference evidence="6 7" key="2">
    <citation type="journal article" date="2011" name="Stand. Genomic Sci.">
        <title>Complete genome sequence of Leadbetterella byssophila type strain (4M15).</title>
        <authorList>
            <person name="Abt B."/>
            <person name="Teshima H."/>
            <person name="Lucas S."/>
            <person name="Lapidus A."/>
            <person name="Del Rio T.G."/>
            <person name="Nolan M."/>
            <person name="Tice H."/>
            <person name="Cheng J.F."/>
            <person name="Pitluck S."/>
            <person name="Liolios K."/>
            <person name="Pagani I."/>
            <person name="Ivanova N."/>
            <person name="Mavromatis K."/>
            <person name="Pati A."/>
            <person name="Tapia R."/>
            <person name="Han C."/>
            <person name="Goodwin L."/>
            <person name="Chen A."/>
            <person name="Palaniappan K."/>
            <person name="Land M."/>
            <person name="Hauser L."/>
            <person name="Chang Y.J."/>
            <person name="Jeffries C.D."/>
            <person name="Rohde M."/>
            <person name="Goker M."/>
            <person name="Tindall B.J."/>
            <person name="Detter J.C."/>
            <person name="Woyke T."/>
            <person name="Bristow J."/>
            <person name="Eisen J.A."/>
            <person name="Markowitz V."/>
            <person name="Hugenholtz P."/>
            <person name="Klenk H.P."/>
            <person name="Kyrpides N.C."/>
        </authorList>
    </citation>
    <scope>NUCLEOTIDE SEQUENCE [LARGE SCALE GENOMIC DNA]</scope>
    <source>
        <strain evidence="7">DSM 17132 / JCM 16389 / KACC 11308 / NBRC 106382 / 4M15</strain>
    </source>
</reference>
<dbReference type="PANTHER" id="PTHR21152:SF24">
    <property type="entry name" value="ALANINE--GLYOXYLATE AMINOTRANSFERASE 1"/>
    <property type="match status" value="1"/>
</dbReference>
<dbReference type="GO" id="GO:0008453">
    <property type="term" value="F:alanine-glyoxylate transaminase activity"/>
    <property type="evidence" value="ECO:0007669"/>
    <property type="project" value="TreeGrafter"/>
</dbReference>
<dbReference type="PANTHER" id="PTHR21152">
    <property type="entry name" value="AMINOTRANSFERASE CLASS V"/>
    <property type="match status" value="1"/>
</dbReference>
<evidence type="ECO:0000256" key="2">
    <source>
        <dbReference type="ARBA" id="ARBA00022576"/>
    </source>
</evidence>
<evidence type="ECO:0000313" key="6">
    <source>
        <dbReference type="EMBL" id="ADQ16395.1"/>
    </source>
</evidence>
<dbReference type="HOGENOM" id="CLU_027686_1_1_10"/>
<dbReference type="RefSeq" id="WP_013407447.1">
    <property type="nucleotide sequence ID" value="NC_014655.1"/>
</dbReference>
<accession>E4RYN3</accession>
<dbReference type="EMBL" id="CP002305">
    <property type="protein sequence ID" value="ADQ16395.1"/>
    <property type="molecule type" value="Genomic_DNA"/>
</dbReference>
<dbReference type="eggNOG" id="COG1932">
    <property type="taxonomic scope" value="Bacteria"/>
</dbReference>
<evidence type="ECO:0000256" key="3">
    <source>
        <dbReference type="ARBA" id="ARBA00022679"/>
    </source>
</evidence>
<dbReference type="KEGG" id="lby:Lbys_0633"/>
<proteinExistence type="predicted"/>
<keyword evidence="2 6" id="KW-0032">Aminotransferase</keyword>
<evidence type="ECO:0000256" key="1">
    <source>
        <dbReference type="ARBA" id="ARBA00001933"/>
    </source>
</evidence>
<dbReference type="OrthoDB" id="975012at2"/>
<keyword evidence="4" id="KW-0663">Pyridoxal phosphate</keyword>
<dbReference type="STRING" id="649349.Lbys_0633"/>